<dbReference type="PANTHER" id="PTHR34415">
    <property type="entry name" value="INTEGRASE CATALYTIC DOMAIN-CONTAINING PROTEIN"/>
    <property type="match status" value="1"/>
</dbReference>
<evidence type="ECO:0000313" key="1">
    <source>
        <dbReference type="EMBL" id="CAH1112180.1"/>
    </source>
</evidence>
<dbReference type="Proteomes" id="UP001153636">
    <property type="component" value="Chromosome 6"/>
</dbReference>
<gene>
    <name evidence="1" type="ORF">PSYICH_LOCUS12083</name>
</gene>
<proteinExistence type="predicted"/>
<dbReference type="EMBL" id="OV651818">
    <property type="protein sequence ID" value="CAH1112180.1"/>
    <property type="molecule type" value="Genomic_DNA"/>
</dbReference>
<dbReference type="OrthoDB" id="6762817at2759"/>
<sequence length="164" mass="18857">MTEKKIHNLKAAVFFEILRTKEEGTLTMSFDCQKNKAVPKMPDSSAYFSSQPNFYNFATVVGTDKLQKQNVHCYYWNESQLSKGSNEITGAIYHRLYNTDIENFSTLRLIADGFGGQNKNNTLITMLMKWFFSINKHIQSVKIIFPIVGHSFIPPDRVFAQIET</sequence>
<reference evidence="1" key="1">
    <citation type="submission" date="2022-01" db="EMBL/GenBank/DDBJ databases">
        <authorList>
            <person name="King R."/>
        </authorList>
    </citation>
    <scope>NUCLEOTIDE SEQUENCE</scope>
</reference>
<keyword evidence="2" id="KW-1185">Reference proteome</keyword>
<organism evidence="1 2">
    <name type="scientific">Psylliodes chrysocephalus</name>
    <dbReference type="NCBI Taxonomy" id="3402493"/>
    <lineage>
        <taxon>Eukaryota</taxon>
        <taxon>Metazoa</taxon>
        <taxon>Ecdysozoa</taxon>
        <taxon>Arthropoda</taxon>
        <taxon>Hexapoda</taxon>
        <taxon>Insecta</taxon>
        <taxon>Pterygota</taxon>
        <taxon>Neoptera</taxon>
        <taxon>Endopterygota</taxon>
        <taxon>Coleoptera</taxon>
        <taxon>Polyphaga</taxon>
        <taxon>Cucujiformia</taxon>
        <taxon>Chrysomeloidea</taxon>
        <taxon>Chrysomelidae</taxon>
        <taxon>Galerucinae</taxon>
        <taxon>Alticini</taxon>
        <taxon>Psylliodes</taxon>
    </lineage>
</organism>
<protein>
    <submittedName>
        <fullName evidence="1">Uncharacterized protein</fullName>
    </submittedName>
</protein>
<dbReference type="PANTHER" id="PTHR34415:SF1">
    <property type="entry name" value="INTEGRASE CATALYTIC DOMAIN-CONTAINING PROTEIN"/>
    <property type="match status" value="1"/>
</dbReference>
<accession>A0A9P0D892</accession>
<dbReference type="AlphaFoldDB" id="A0A9P0D892"/>
<name>A0A9P0D892_9CUCU</name>
<evidence type="ECO:0000313" key="2">
    <source>
        <dbReference type="Proteomes" id="UP001153636"/>
    </source>
</evidence>